<dbReference type="EMBL" id="JACYNR010000015">
    <property type="protein sequence ID" value="MBD8128353.1"/>
    <property type="molecule type" value="Genomic_DNA"/>
</dbReference>
<evidence type="ECO:0000313" key="2">
    <source>
        <dbReference type="Proteomes" id="UP000610459"/>
    </source>
</evidence>
<dbReference type="Proteomes" id="UP000610459">
    <property type="component" value="Unassembled WGS sequence"/>
</dbReference>
<comment type="caution">
    <text evidence="1">The sequence shown here is derived from an EMBL/GenBank/DDBJ whole genome shotgun (WGS) entry which is preliminary data.</text>
</comment>
<reference evidence="1 2" key="1">
    <citation type="journal article" date="2020" name="FEMS Microbiol. Ecol.">
        <title>Temporal dynamics of bacterial communities during seed development and maturation.</title>
        <authorList>
            <person name="Chesneau G."/>
            <person name="Torres-Cortes G."/>
            <person name="Briand M."/>
            <person name="Darrasse A."/>
            <person name="Preveaux A."/>
            <person name="Marais C."/>
            <person name="Jacques M.A."/>
            <person name="Shade A."/>
            <person name="Barret M."/>
        </authorList>
    </citation>
    <scope>NUCLEOTIDE SEQUENCE [LARGE SCALE GENOMIC DNA]</scope>
    <source>
        <strain evidence="1 2">CFBP13709</strain>
    </source>
</reference>
<accession>A0ACC5PTT2</accession>
<proteinExistence type="predicted"/>
<gene>
    <name evidence="1" type="ORF">IFT41_19845</name>
</gene>
<name>A0ACC5PTT2_ENTAG</name>
<organism evidence="1 2">
    <name type="scientific">Enterobacter agglomerans</name>
    <name type="common">Erwinia herbicola</name>
    <name type="synonym">Pantoea agglomerans</name>
    <dbReference type="NCBI Taxonomy" id="549"/>
    <lineage>
        <taxon>Bacteria</taxon>
        <taxon>Pseudomonadati</taxon>
        <taxon>Pseudomonadota</taxon>
        <taxon>Gammaproteobacteria</taxon>
        <taxon>Enterobacterales</taxon>
        <taxon>Erwiniaceae</taxon>
        <taxon>Pantoea</taxon>
        <taxon>Pantoea agglomerans group</taxon>
    </lineage>
</organism>
<protein>
    <submittedName>
        <fullName evidence="1">Tail fiber assembly protein</fullName>
    </submittedName>
</protein>
<evidence type="ECO:0000313" key="1">
    <source>
        <dbReference type="EMBL" id="MBD8128353.1"/>
    </source>
</evidence>
<keyword evidence="2" id="KW-1185">Reference proteome</keyword>
<sequence length="135" mass="14720">MTKFYSASTNGFYSEEMNGDTIPEDAIEITDEEWGALLDGQSKGKLISSDKKGRPVLKDYPAPTAEQLAVMAASEKAKLLALATIAIDPLQDAADLEIATDKEAASLKAWKTYRVMVNRIDTSKAPNIDWPKAPE</sequence>